<name>A0A2R4XIB3_9BURK</name>
<evidence type="ECO:0000313" key="3">
    <source>
        <dbReference type="EMBL" id="AWB33557.1"/>
    </source>
</evidence>
<sequence length="197" mass="21978">MRTFLKLGLILSISLGVSACASGPSIVSDYDRSADFASYRTFGFMSTLGTDRAGYSTLVTERLKTATRLQMEQKGYVYDPADPNLLLNFQVQVRERTEYVPPPPMPWGPNYYGYRMGWYGPWPGYDFGPDLIQYTEGVLNIDLIDARKKQMVWEGIATAVLDNAQQASSAVYIDPLVADIFRKYPFLAGSGVPATQK</sequence>
<feature type="signal peptide" evidence="1">
    <location>
        <begin position="1"/>
        <end position="21"/>
    </location>
</feature>
<dbReference type="InterPro" id="IPR025411">
    <property type="entry name" value="DUF4136"/>
</dbReference>
<dbReference type="OrthoDB" id="118896at2"/>
<dbReference type="AlphaFoldDB" id="A0A2R4XIB3"/>
<dbReference type="KEGG" id="boz:DBV39_07375"/>
<dbReference type="Proteomes" id="UP000244571">
    <property type="component" value="Chromosome"/>
</dbReference>
<dbReference type="Pfam" id="PF13590">
    <property type="entry name" value="DUF4136"/>
    <property type="match status" value="1"/>
</dbReference>
<organism evidence="3 4">
    <name type="scientific">Orrella marina</name>
    <dbReference type="NCBI Taxonomy" id="2163011"/>
    <lineage>
        <taxon>Bacteria</taxon>
        <taxon>Pseudomonadati</taxon>
        <taxon>Pseudomonadota</taxon>
        <taxon>Betaproteobacteria</taxon>
        <taxon>Burkholderiales</taxon>
        <taxon>Alcaligenaceae</taxon>
        <taxon>Orrella</taxon>
    </lineage>
</organism>
<protein>
    <submittedName>
        <fullName evidence="3">DUF4136 domain-containing protein</fullName>
    </submittedName>
</protein>
<feature type="chain" id="PRO_5015302193" evidence="1">
    <location>
        <begin position="22"/>
        <end position="197"/>
    </location>
</feature>
<evidence type="ECO:0000313" key="4">
    <source>
        <dbReference type="Proteomes" id="UP000244571"/>
    </source>
</evidence>
<dbReference type="PROSITE" id="PS51257">
    <property type="entry name" value="PROKAR_LIPOPROTEIN"/>
    <property type="match status" value="1"/>
</dbReference>
<accession>A0A2R4XIB3</accession>
<feature type="domain" description="DUF4136" evidence="2">
    <location>
        <begin position="27"/>
        <end position="185"/>
    </location>
</feature>
<dbReference type="EMBL" id="CP028901">
    <property type="protein sequence ID" value="AWB33557.1"/>
    <property type="molecule type" value="Genomic_DNA"/>
</dbReference>
<proteinExistence type="predicted"/>
<dbReference type="Gene3D" id="3.30.160.670">
    <property type="match status" value="1"/>
</dbReference>
<reference evidence="3 4" key="1">
    <citation type="submission" date="2018-04" db="EMBL/GenBank/DDBJ databases">
        <title>Bordetella sp. HZ20 isolated from seawater.</title>
        <authorList>
            <person name="Sun C."/>
        </authorList>
    </citation>
    <scope>NUCLEOTIDE SEQUENCE [LARGE SCALE GENOMIC DNA]</scope>
    <source>
        <strain evidence="3 4">HZ20</strain>
    </source>
</reference>
<dbReference type="RefSeq" id="WP_108620986.1">
    <property type="nucleotide sequence ID" value="NZ_CP028901.1"/>
</dbReference>
<gene>
    <name evidence="3" type="ORF">DBV39_07375</name>
</gene>
<keyword evidence="4" id="KW-1185">Reference proteome</keyword>
<keyword evidence="1" id="KW-0732">Signal</keyword>
<evidence type="ECO:0000256" key="1">
    <source>
        <dbReference type="SAM" id="SignalP"/>
    </source>
</evidence>
<evidence type="ECO:0000259" key="2">
    <source>
        <dbReference type="Pfam" id="PF13590"/>
    </source>
</evidence>